<dbReference type="KEGG" id="hdo:MUK72_12950"/>
<dbReference type="SUPFAM" id="SSF55486">
    <property type="entry name" value="Metalloproteases ('zincins'), catalytic domain"/>
    <property type="match status" value="1"/>
</dbReference>
<dbReference type="GO" id="GO:0008237">
    <property type="term" value="F:metallopeptidase activity"/>
    <property type="evidence" value="ECO:0007669"/>
    <property type="project" value="UniProtKB-KW"/>
</dbReference>
<keyword evidence="1" id="KW-0482">Metalloprotease</keyword>
<dbReference type="Gene3D" id="1.20.150.30">
    <property type="entry name" value="Zincin-like metallopeptidase, N-terminal domain"/>
    <property type="match status" value="1"/>
</dbReference>
<name>A0AAV3SFR7_HALDO</name>
<protein>
    <submittedName>
        <fullName evidence="1">Zinc-dependent metalloprotease</fullName>
    </submittedName>
</protein>
<keyword evidence="1" id="KW-0378">Hydrolase</keyword>
<proteinExistence type="predicted"/>
<evidence type="ECO:0000313" key="3">
    <source>
        <dbReference type="Proteomes" id="UP000830542"/>
    </source>
</evidence>
<dbReference type="PANTHER" id="PTHR39420:SF1">
    <property type="entry name" value="HYDROLASE"/>
    <property type="match status" value="1"/>
</dbReference>
<dbReference type="Pfam" id="PF10103">
    <property type="entry name" value="Zincin_2"/>
    <property type="match status" value="2"/>
</dbReference>
<evidence type="ECO:0000313" key="1">
    <source>
        <dbReference type="EMBL" id="GAA0461291.1"/>
    </source>
</evidence>
<dbReference type="EMBL" id="CP095005">
    <property type="protein sequence ID" value="UOO94866.1"/>
    <property type="molecule type" value="Genomic_DNA"/>
</dbReference>
<dbReference type="Proteomes" id="UP001500962">
    <property type="component" value="Unassembled WGS sequence"/>
</dbReference>
<accession>A0AAV3SFR7</accession>
<reference evidence="1" key="1">
    <citation type="journal article" date="2014" name="Int. J. Syst. Evol. Microbiol.">
        <title>Complete genome sequence of Corynebacterium casei LMG S-19264T (=DSM 44701T), isolated from a smear-ripened cheese.</title>
        <authorList>
            <consortium name="US DOE Joint Genome Institute (JGI-PGF)"/>
            <person name="Walter F."/>
            <person name="Albersmeier A."/>
            <person name="Kalinowski J."/>
            <person name="Ruckert C."/>
        </authorList>
    </citation>
    <scope>NUCLEOTIDE SEQUENCE</scope>
    <source>
        <strain evidence="1">JCM 12289</strain>
    </source>
</reference>
<keyword evidence="3" id="KW-1185">Reference proteome</keyword>
<reference evidence="2" key="2">
    <citation type="submission" date="2022-04" db="EMBL/GenBank/DDBJ databases">
        <title>Sequencing and genomic assembly of Halococcus dombrowskii.</title>
        <authorList>
            <person name="Lim S.W."/>
            <person name="MacLea K.S."/>
        </authorList>
    </citation>
    <scope>NUCLEOTIDE SEQUENCE</scope>
    <source>
        <strain evidence="2">H4</strain>
    </source>
</reference>
<keyword evidence="1" id="KW-0645">Protease</keyword>
<reference evidence="1" key="3">
    <citation type="submission" date="2023-12" db="EMBL/GenBank/DDBJ databases">
        <authorList>
            <person name="Sun Q."/>
            <person name="Inoue M."/>
        </authorList>
    </citation>
    <scope>NUCLEOTIDE SEQUENCE</scope>
    <source>
        <strain evidence="1">JCM 12289</strain>
    </source>
</reference>
<sequence>MTLSDSVRAITTASGDGLIDWRAVTEAATAAVDPGELSLSAAERDGYARDVRDARTRVSEVAGVDFDVPDTIEVQNRHHWIDANTATFERVLGTLETTGPGLAGFARVLNTGSMSVALAFLANNVLGQYDPLLLAESPTESHALYFVQPNIARVADELDVAEERFRRWIAFHEVTHAAEFGAAPWLPDHLEARMEQSVDALGDGRVDRQSMRELNAAMTAVEGYAELLMDRAFDDEYEDLREKVEARRRGRGPIAALVRRLLGLGMKRRQYERGKAFFEHVVEARDIETASLVWEAPENLPSDDELDAPETWLARVD</sequence>
<dbReference type="InterPro" id="IPR022454">
    <property type="entry name" value="CHP03883_F420-assoc"/>
</dbReference>
<dbReference type="Proteomes" id="UP000830542">
    <property type="component" value="Chromosome"/>
</dbReference>
<dbReference type="AlphaFoldDB" id="A0AAV3SFR7"/>
<dbReference type="EMBL" id="BAAADN010000026">
    <property type="protein sequence ID" value="GAA0461291.1"/>
    <property type="molecule type" value="Genomic_DNA"/>
</dbReference>
<dbReference type="InterPro" id="IPR042271">
    <property type="entry name" value="Zinicin_2_N"/>
</dbReference>
<evidence type="ECO:0000313" key="2">
    <source>
        <dbReference type="EMBL" id="UOO94866.1"/>
    </source>
</evidence>
<organism evidence="1 4">
    <name type="scientific">Halococcus dombrowskii</name>
    <dbReference type="NCBI Taxonomy" id="179637"/>
    <lineage>
        <taxon>Archaea</taxon>
        <taxon>Methanobacteriati</taxon>
        <taxon>Methanobacteriota</taxon>
        <taxon>Stenosarchaea group</taxon>
        <taxon>Halobacteria</taxon>
        <taxon>Halobacteriales</taxon>
        <taxon>Halococcaceae</taxon>
        <taxon>Halococcus</taxon>
    </lineage>
</organism>
<dbReference type="InterPro" id="IPR018766">
    <property type="entry name" value="Zinicin_2"/>
</dbReference>
<dbReference type="NCBIfam" id="TIGR03883">
    <property type="entry name" value="DUF2342_F420"/>
    <property type="match status" value="1"/>
</dbReference>
<gene>
    <name evidence="1" type="ORF">GCM10008985_17240</name>
    <name evidence="2" type="ORF">MUK72_12950</name>
</gene>
<dbReference type="GeneID" id="71762772"/>
<evidence type="ECO:0000313" key="4">
    <source>
        <dbReference type="Proteomes" id="UP001500962"/>
    </source>
</evidence>
<dbReference type="RefSeq" id="WP_244701600.1">
    <property type="nucleotide sequence ID" value="NZ_BAAADN010000026.1"/>
</dbReference>
<dbReference type="PANTHER" id="PTHR39420">
    <property type="match status" value="1"/>
</dbReference>
<dbReference type="NCBIfam" id="TIGR03624">
    <property type="entry name" value="putative hydrolase"/>
    <property type="match status" value="1"/>
</dbReference>